<keyword evidence="9" id="KW-0496">Mitochondrion</keyword>
<dbReference type="AlphaFoldDB" id="Q37631"/>
<dbReference type="NCBIfam" id="TIGR01770">
    <property type="entry name" value="NDH_I_N"/>
    <property type="match status" value="1"/>
</dbReference>
<reference evidence="9" key="1">
    <citation type="journal article" date="1994" name="J. Mol. Biol.">
        <title>Complete sequence of the mitochondrial DNA of the chlorophyte alga Prototheca wickerhamii. Gene content and genome organization.</title>
        <authorList>
            <person name="Wolff G."/>
            <person name="Plante I."/>
            <person name="Lang B.F."/>
            <person name="Kueck U."/>
            <person name="Burger G."/>
        </authorList>
    </citation>
    <scope>NUCLEOTIDE SEQUENCE</scope>
    <source>
        <strain evidence="9">263-11</strain>
    </source>
</reference>
<proteinExistence type="inferred from homology"/>
<keyword evidence="3" id="KW-1278">Translocase</keyword>
<geneLocation type="mitochondrion" evidence="9"/>
<evidence type="ECO:0000256" key="4">
    <source>
        <dbReference type="ARBA" id="ARBA00022989"/>
    </source>
</evidence>
<feature type="transmembrane region" description="Helical" evidence="7">
    <location>
        <begin position="125"/>
        <end position="143"/>
    </location>
</feature>
<feature type="transmembrane region" description="Helical" evidence="7">
    <location>
        <begin position="264"/>
        <end position="285"/>
    </location>
</feature>
<gene>
    <name evidence="9" type="primary">nad2</name>
</gene>
<feature type="transmembrane region" description="Helical" evidence="7">
    <location>
        <begin position="291"/>
        <end position="316"/>
    </location>
</feature>
<dbReference type="GO" id="GO:0008137">
    <property type="term" value="F:NADH dehydrogenase (ubiquinone) activity"/>
    <property type="evidence" value="ECO:0007669"/>
    <property type="project" value="InterPro"/>
</dbReference>
<feature type="transmembrane region" description="Helical" evidence="7">
    <location>
        <begin position="478"/>
        <end position="496"/>
    </location>
</feature>
<dbReference type="EMBL" id="U02970">
    <property type="protein sequence ID" value="AAD12662.1"/>
    <property type="molecule type" value="Genomic_DNA"/>
</dbReference>
<evidence type="ECO:0000256" key="5">
    <source>
        <dbReference type="ARBA" id="ARBA00023027"/>
    </source>
</evidence>
<evidence type="ECO:0000313" key="9">
    <source>
        <dbReference type="EMBL" id="AAD12662.1"/>
    </source>
</evidence>
<feature type="transmembrane region" description="Helical" evidence="7">
    <location>
        <begin position="180"/>
        <end position="201"/>
    </location>
</feature>
<dbReference type="RefSeq" id="NP_042274.1">
    <property type="nucleotide sequence ID" value="NC_001613.1"/>
</dbReference>
<feature type="transmembrane region" description="Helical" evidence="7">
    <location>
        <begin position="149"/>
        <end position="168"/>
    </location>
</feature>
<evidence type="ECO:0000256" key="3">
    <source>
        <dbReference type="ARBA" id="ARBA00022967"/>
    </source>
</evidence>
<dbReference type="GeneID" id="802135"/>
<feature type="transmembrane region" description="Helical" evidence="7">
    <location>
        <begin position="97"/>
        <end position="118"/>
    </location>
</feature>
<keyword evidence="6 7" id="KW-0472">Membrane</keyword>
<feature type="transmembrane region" description="Helical" evidence="7">
    <location>
        <begin position="425"/>
        <end position="453"/>
    </location>
</feature>
<organism evidence="9">
    <name type="scientific">Prototheca wickerhamii</name>
    <dbReference type="NCBI Taxonomy" id="3111"/>
    <lineage>
        <taxon>Eukaryota</taxon>
        <taxon>Viridiplantae</taxon>
        <taxon>Chlorophyta</taxon>
        <taxon>core chlorophytes</taxon>
        <taxon>Trebouxiophyceae</taxon>
        <taxon>Chlorellales</taxon>
        <taxon>Chlorellaceae</taxon>
        <taxon>Prototheca</taxon>
    </lineage>
</organism>
<feature type="transmembrane region" description="Helical" evidence="7">
    <location>
        <begin position="323"/>
        <end position="344"/>
    </location>
</feature>
<dbReference type="HAMAP" id="MF_00445">
    <property type="entry name" value="NDH1_NuoN_1"/>
    <property type="match status" value="1"/>
</dbReference>
<protein>
    <submittedName>
        <fullName evidence="9">NADH dehydrogenase (Ubiquinone), subunit 2</fullName>
        <ecNumber evidence="9">1.6.5.3</ecNumber>
    </submittedName>
</protein>
<keyword evidence="9" id="KW-0830">Ubiquinone</keyword>
<keyword evidence="5" id="KW-0520">NAD</keyword>
<dbReference type="PRINTS" id="PR01434">
    <property type="entry name" value="NADHDHGNASE5"/>
</dbReference>
<keyword evidence="4 7" id="KW-1133">Transmembrane helix</keyword>
<feature type="domain" description="NADH:quinone oxidoreductase/Mrp antiporter transmembrane" evidence="8">
    <location>
        <begin position="145"/>
        <end position="447"/>
    </location>
</feature>
<evidence type="ECO:0000256" key="7">
    <source>
        <dbReference type="SAM" id="Phobius"/>
    </source>
</evidence>
<feature type="transmembrane region" description="Helical" evidence="7">
    <location>
        <begin position="350"/>
        <end position="370"/>
    </location>
</feature>
<evidence type="ECO:0000256" key="1">
    <source>
        <dbReference type="ARBA" id="ARBA00004141"/>
    </source>
</evidence>
<dbReference type="InterPro" id="IPR010096">
    <property type="entry name" value="NADH-Q_OxRdtase_suN/2"/>
</dbReference>
<keyword evidence="2 7" id="KW-0812">Transmembrane</keyword>
<feature type="transmembrane region" description="Helical" evidence="7">
    <location>
        <begin position="391"/>
        <end position="413"/>
    </location>
</feature>
<comment type="subcellular location">
    <subcellularLocation>
        <location evidence="1">Membrane</location>
        <topology evidence="1">Multi-pass membrane protein</topology>
    </subcellularLocation>
</comment>
<feature type="transmembrane region" description="Helical" evidence="7">
    <location>
        <begin position="56"/>
        <end position="77"/>
    </location>
</feature>
<evidence type="ECO:0000259" key="8">
    <source>
        <dbReference type="Pfam" id="PF00361"/>
    </source>
</evidence>
<dbReference type="GO" id="GO:0016020">
    <property type="term" value="C:membrane"/>
    <property type="evidence" value="ECO:0007669"/>
    <property type="project" value="UniProtKB-SubCell"/>
</dbReference>
<dbReference type="PANTHER" id="PTHR22773">
    <property type="entry name" value="NADH DEHYDROGENASE"/>
    <property type="match status" value="1"/>
</dbReference>
<name>Q37631_PROWI</name>
<dbReference type="GO" id="GO:0016491">
    <property type="term" value="F:oxidoreductase activity"/>
    <property type="evidence" value="ECO:0007669"/>
    <property type="project" value="UniProtKB-KW"/>
</dbReference>
<keyword evidence="9" id="KW-0560">Oxidoreductase</keyword>
<dbReference type="EC" id="1.6.5.3" evidence="9"/>
<sequence>MYLEQSFHKQISFSSFLFENDFLALFPEIFLVSTGIFLLVYGVITSTSKSLNYPLLSYNISWFVIMAFLLTAILIYNNPINNAVLLYNTLVIDDFTQFVKIVCLLSSACVVSISLQYIKTEAGNAFEGFILILFAVSSMLFLTSSADFISLYLAIELQSLSFYVLAALKRNSEFATEAGLKYFLLGAFSSGLLIFGCSLIYGYTGVLSFSECAKIFAAGDSVTNESALVSLGIVSILVGFLFKIAAAPFHMWSPDVYQGAPTPITAFFVITPKIALFAVFLRVFLQSFYDLFPIWQTLIIFASLSSMLVGALAALSQNQIKRLMAFSSINHVGYLLVGFACASIEGIQAVSIYLVVYIFMNIVVFSILLINMRHTHNNGLPRIKYITDLAFLAKTNPLLAFTFSITLFSMAGIPPLAGFYSKAYIFFAALGSNLGVCAVVGVCASVVSCFYYLRLIRIMYFSTPKTWCSTARVPRTNAFALAISLFFLIFCMAYPAPLHLITHKIALALC</sequence>
<accession>Q37631</accession>
<dbReference type="Pfam" id="PF00361">
    <property type="entry name" value="Proton_antipo_M"/>
    <property type="match status" value="1"/>
</dbReference>
<feature type="transmembrane region" description="Helical" evidence="7">
    <location>
        <begin position="227"/>
        <end position="252"/>
    </location>
</feature>
<dbReference type="InterPro" id="IPR001750">
    <property type="entry name" value="ND/Mrp_TM"/>
</dbReference>
<evidence type="ECO:0000256" key="6">
    <source>
        <dbReference type="ARBA" id="ARBA00023136"/>
    </source>
</evidence>
<dbReference type="GO" id="GO:0042773">
    <property type="term" value="P:ATP synthesis coupled electron transport"/>
    <property type="evidence" value="ECO:0007669"/>
    <property type="project" value="InterPro"/>
</dbReference>
<dbReference type="PIR" id="T11943">
    <property type="entry name" value="T11943"/>
</dbReference>
<feature type="transmembrane region" description="Helical" evidence="7">
    <location>
        <begin position="22"/>
        <end position="44"/>
    </location>
</feature>
<evidence type="ECO:0000256" key="2">
    <source>
        <dbReference type="ARBA" id="ARBA00022692"/>
    </source>
</evidence>